<organism evidence="2">
    <name type="scientific">Lotharella oceanica</name>
    <dbReference type="NCBI Taxonomy" id="641309"/>
    <lineage>
        <taxon>Eukaryota</taxon>
        <taxon>Sar</taxon>
        <taxon>Rhizaria</taxon>
        <taxon>Cercozoa</taxon>
        <taxon>Chlorarachniophyceae</taxon>
        <taxon>Lotharella</taxon>
    </lineage>
</organism>
<name>A0A7S2TYJ2_9EUKA</name>
<evidence type="ECO:0000256" key="1">
    <source>
        <dbReference type="SAM" id="MobiDB-lite"/>
    </source>
</evidence>
<reference evidence="2" key="1">
    <citation type="submission" date="2021-01" db="EMBL/GenBank/DDBJ databases">
        <authorList>
            <person name="Corre E."/>
            <person name="Pelletier E."/>
            <person name="Niang G."/>
            <person name="Scheremetjew M."/>
            <person name="Finn R."/>
            <person name="Kale V."/>
            <person name="Holt S."/>
            <person name="Cochrane G."/>
            <person name="Meng A."/>
            <person name="Brown T."/>
            <person name="Cohen L."/>
        </authorList>
    </citation>
    <scope>NUCLEOTIDE SEQUENCE</scope>
    <source>
        <strain evidence="2">CCMP622</strain>
    </source>
</reference>
<feature type="region of interest" description="Disordered" evidence="1">
    <location>
        <begin position="35"/>
        <end position="63"/>
    </location>
</feature>
<feature type="region of interest" description="Disordered" evidence="1">
    <location>
        <begin position="77"/>
        <end position="188"/>
    </location>
</feature>
<protein>
    <submittedName>
        <fullName evidence="2">Uncharacterized protein</fullName>
    </submittedName>
</protein>
<dbReference type="EMBL" id="HBHP01028392">
    <property type="protein sequence ID" value="CAD9773584.1"/>
    <property type="molecule type" value="Transcribed_RNA"/>
</dbReference>
<proteinExistence type="predicted"/>
<evidence type="ECO:0000313" key="2">
    <source>
        <dbReference type="EMBL" id="CAD9773584.1"/>
    </source>
</evidence>
<sequence>MVMPPFNTEVFVHTSKIKGKLKVLKPGERVTLQVGFSGEEDEDPQKKDVKARRRQTNKRRMEAREVRILIKASSSNIGGSAAVMGKQEKRQRQLPSAPTLTKNKEVPSAPPLTKNKEAATDEQYPHVAKVHSYTPRPLPPETKPYPREEETHGDLEEKTETKQEQNKMEEEDEEIGCDGHDNGCADDEINAASAPVDYSKYSWVDDAVRAELEKLRRAEIAQSNKLKAHVAS</sequence>
<dbReference type="AlphaFoldDB" id="A0A7S2TYJ2"/>
<gene>
    <name evidence="2" type="ORF">LSP00402_LOCUS17576</name>
</gene>
<accession>A0A7S2TYJ2</accession>
<feature type="compositionally biased region" description="Basic and acidic residues" evidence="1">
    <location>
        <begin position="144"/>
        <end position="168"/>
    </location>
</feature>
<feature type="compositionally biased region" description="Basic residues" evidence="1">
    <location>
        <begin position="49"/>
        <end position="58"/>
    </location>
</feature>